<dbReference type="Proteomes" id="UP000245207">
    <property type="component" value="Unassembled WGS sequence"/>
</dbReference>
<dbReference type="InterPro" id="IPR006527">
    <property type="entry name" value="F-box-assoc_dom_typ1"/>
</dbReference>
<dbReference type="InterPro" id="IPR050796">
    <property type="entry name" value="SCF_F-box_component"/>
</dbReference>
<protein>
    <submittedName>
        <fullName evidence="2">F-box domain-containing protein</fullName>
    </submittedName>
</protein>
<dbReference type="PANTHER" id="PTHR31672:SF13">
    <property type="entry name" value="F-BOX PROTEIN CPR30-LIKE"/>
    <property type="match status" value="1"/>
</dbReference>
<keyword evidence="3" id="KW-1185">Reference proteome</keyword>
<accession>A0A2U1L631</accession>
<name>A0A2U1L631_ARTAN</name>
<proteinExistence type="predicted"/>
<organism evidence="2 3">
    <name type="scientific">Artemisia annua</name>
    <name type="common">Sweet wormwood</name>
    <dbReference type="NCBI Taxonomy" id="35608"/>
    <lineage>
        <taxon>Eukaryota</taxon>
        <taxon>Viridiplantae</taxon>
        <taxon>Streptophyta</taxon>
        <taxon>Embryophyta</taxon>
        <taxon>Tracheophyta</taxon>
        <taxon>Spermatophyta</taxon>
        <taxon>Magnoliopsida</taxon>
        <taxon>eudicotyledons</taxon>
        <taxon>Gunneridae</taxon>
        <taxon>Pentapetalae</taxon>
        <taxon>asterids</taxon>
        <taxon>campanulids</taxon>
        <taxon>Asterales</taxon>
        <taxon>Asteraceae</taxon>
        <taxon>Asteroideae</taxon>
        <taxon>Anthemideae</taxon>
        <taxon>Artemisiinae</taxon>
        <taxon>Artemisia</taxon>
    </lineage>
</organism>
<evidence type="ECO:0000313" key="2">
    <source>
        <dbReference type="EMBL" id="PWA44452.1"/>
    </source>
</evidence>
<dbReference type="AlphaFoldDB" id="A0A2U1L631"/>
<dbReference type="PANTHER" id="PTHR31672">
    <property type="entry name" value="BNACNNG10540D PROTEIN"/>
    <property type="match status" value="1"/>
</dbReference>
<dbReference type="OrthoDB" id="1304908at2759"/>
<dbReference type="NCBIfam" id="TIGR01640">
    <property type="entry name" value="F_box_assoc_1"/>
    <property type="match status" value="1"/>
</dbReference>
<evidence type="ECO:0000313" key="3">
    <source>
        <dbReference type="Proteomes" id="UP000245207"/>
    </source>
</evidence>
<dbReference type="InterPro" id="IPR017451">
    <property type="entry name" value="F-box-assoc_interact_dom"/>
</dbReference>
<dbReference type="EMBL" id="PKPP01011272">
    <property type="protein sequence ID" value="PWA44452.1"/>
    <property type="molecule type" value="Genomic_DNA"/>
</dbReference>
<evidence type="ECO:0000259" key="1">
    <source>
        <dbReference type="Pfam" id="PF07734"/>
    </source>
</evidence>
<reference evidence="2 3" key="1">
    <citation type="journal article" date="2018" name="Mol. Plant">
        <title>The genome of Artemisia annua provides insight into the evolution of Asteraceae family and artemisinin biosynthesis.</title>
        <authorList>
            <person name="Shen Q."/>
            <person name="Zhang L."/>
            <person name="Liao Z."/>
            <person name="Wang S."/>
            <person name="Yan T."/>
            <person name="Shi P."/>
            <person name="Liu M."/>
            <person name="Fu X."/>
            <person name="Pan Q."/>
            <person name="Wang Y."/>
            <person name="Lv Z."/>
            <person name="Lu X."/>
            <person name="Zhang F."/>
            <person name="Jiang W."/>
            <person name="Ma Y."/>
            <person name="Chen M."/>
            <person name="Hao X."/>
            <person name="Li L."/>
            <person name="Tang Y."/>
            <person name="Lv G."/>
            <person name="Zhou Y."/>
            <person name="Sun X."/>
            <person name="Brodelius P.E."/>
            <person name="Rose J.K.C."/>
            <person name="Tang K."/>
        </authorList>
    </citation>
    <scope>NUCLEOTIDE SEQUENCE [LARGE SCALE GENOMIC DNA]</scope>
    <source>
        <strain evidence="3">cv. Huhao1</strain>
        <tissue evidence="2">Leaf</tissue>
    </source>
</reference>
<feature type="domain" description="F-box associated beta-propeller type 1" evidence="1">
    <location>
        <begin position="47"/>
        <end position="199"/>
    </location>
</feature>
<gene>
    <name evidence="2" type="ORF">CTI12_AA414610</name>
</gene>
<comment type="caution">
    <text evidence="2">The sequence shown here is derived from an EMBL/GenBank/DDBJ whole genome shotgun (WGS) entry which is preliminary data.</text>
</comment>
<dbReference type="Pfam" id="PF07734">
    <property type="entry name" value="FBA_1"/>
    <property type="match status" value="1"/>
</dbReference>
<sequence>MKLRSKPLTLLSIQGIFLAIDNSVPCDHLDYSIIRSPPFGNLEGKTIIIVGAFNGILLIIFKDQFPNHMMLYNPFTKQAIDVPDPPSCDHTFIYNYGFGYGTTPDDLKIFLLRRASVTSRRSCHVYSFKTRSWDETALWLAEGYNYNYMQDAGTFVNGFLYWIAHKHGSGRLLLALDIKNMEFSEIEFPTKRTFRSVTLGTLNGYLCMICSNSSCCEPVSILDEGKIVMLKDSNQVIIHNILKDSSKEFAIDKTIEDIKYANEVKSDSEANL</sequence>